<protein>
    <submittedName>
        <fullName evidence="7">DNA-binding transcriptional activator of the SARP family</fullName>
    </submittedName>
</protein>
<dbReference type="InterPro" id="IPR005158">
    <property type="entry name" value="BTAD"/>
</dbReference>
<dbReference type="PROSITE" id="PS51755">
    <property type="entry name" value="OMPR_PHOB"/>
    <property type="match status" value="1"/>
</dbReference>
<evidence type="ECO:0000256" key="3">
    <source>
        <dbReference type="ARBA" id="ARBA00023125"/>
    </source>
</evidence>
<dbReference type="PANTHER" id="PTHR35807:SF1">
    <property type="entry name" value="TRANSCRIPTIONAL REGULATOR REDD"/>
    <property type="match status" value="1"/>
</dbReference>
<dbReference type="Proteomes" id="UP000184452">
    <property type="component" value="Unassembled WGS sequence"/>
</dbReference>
<dbReference type="CDD" id="cd15831">
    <property type="entry name" value="BTAD"/>
    <property type="match status" value="1"/>
</dbReference>
<dbReference type="Gene3D" id="1.25.40.10">
    <property type="entry name" value="Tetratricopeptide repeat domain"/>
    <property type="match status" value="1"/>
</dbReference>
<name>A0A1M6CNR9_9ACTN</name>
<comment type="similarity">
    <text evidence="1">Belongs to the AfsR/DnrI/RedD regulatory family.</text>
</comment>
<evidence type="ECO:0000256" key="1">
    <source>
        <dbReference type="ARBA" id="ARBA00005820"/>
    </source>
</evidence>
<keyword evidence="3 5" id="KW-0238">DNA-binding</keyword>
<dbReference type="STRING" id="758803.SAMN05421803_101769"/>
<dbReference type="PANTHER" id="PTHR35807">
    <property type="entry name" value="TRANSCRIPTIONAL REGULATOR REDD-RELATED"/>
    <property type="match status" value="1"/>
</dbReference>
<evidence type="ECO:0000313" key="8">
    <source>
        <dbReference type="Proteomes" id="UP000184452"/>
    </source>
</evidence>
<evidence type="ECO:0000256" key="2">
    <source>
        <dbReference type="ARBA" id="ARBA00023015"/>
    </source>
</evidence>
<keyword evidence="2" id="KW-0805">Transcription regulation</keyword>
<keyword evidence="4" id="KW-0804">Transcription</keyword>
<dbReference type="EMBL" id="FQZK01000001">
    <property type="protein sequence ID" value="SHI62682.1"/>
    <property type="molecule type" value="Genomic_DNA"/>
</dbReference>
<accession>A0A1M6CNR9</accession>
<dbReference type="SUPFAM" id="SSF48452">
    <property type="entry name" value="TPR-like"/>
    <property type="match status" value="1"/>
</dbReference>
<dbReference type="InterPro" id="IPR016032">
    <property type="entry name" value="Sig_transdc_resp-reg_C-effctor"/>
</dbReference>
<evidence type="ECO:0000256" key="4">
    <source>
        <dbReference type="ARBA" id="ARBA00023163"/>
    </source>
</evidence>
<gene>
    <name evidence="7" type="ORF">SAMN05421803_101769</name>
</gene>
<feature type="domain" description="OmpR/PhoB-type" evidence="6">
    <location>
        <begin position="14"/>
        <end position="116"/>
    </location>
</feature>
<dbReference type="SUPFAM" id="SSF46894">
    <property type="entry name" value="C-terminal effector domain of the bipartite response regulators"/>
    <property type="match status" value="1"/>
</dbReference>
<dbReference type="GO" id="GO:0006355">
    <property type="term" value="P:regulation of DNA-templated transcription"/>
    <property type="evidence" value="ECO:0007669"/>
    <property type="project" value="InterPro"/>
</dbReference>
<feature type="DNA-binding region" description="OmpR/PhoB-type" evidence="5">
    <location>
        <begin position="14"/>
        <end position="116"/>
    </location>
</feature>
<evidence type="ECO:0000256" key="5">
    <source>
        <dbReference type="PROSITE-ProRule" id="PRU01091"/>
    </source>
</evidence>
<organism evidence="7 8">
    <name type="scientific">Nocardiopsis flavescens</name>
    <dbReference type="NCBI Taxonomy" id="758803"/>
    <lineage>
        <taxon>Bacteria</taxon>
        <taxon>Bacillati</taxon>
        <taxon>Actinomycetota</taxon>
        <taxon>Actinomycetes</taxon>
        <taxon>Streptosporangiales</taxon>
        <taxon>Nocardiopsidaceae</taxon>
        <taxon>Nocardiopsis</taxon>
    </lineage>
</organism>
<dbReference type="SMART" id="SM01043">
    <property type="entry name" value="BTAD"/>
    <property type="match status" value="1"/>
</dbReference>
<dbReference type="Gene3D" id="1.10.10.10">
    <property type="entry name" value="Winged helix-like DNA-binding domain superfamily/Winged helix DNA-binding domain"/>
    <property type="match status" value="1"/>
</dbReference>
<dbReference type="InterPro" id="IPR051677">
    <property type="entry name" value="AfsR-DnrI-RedD_regulator"/>
</dbReference>
<keyword evidence="8" id="KW-1185">Reference proteome</keyword>
<dbReference type="InterPro" id="IPR036388">
    <property type="entry name" value="WH-like_DNA-bd_sf"/>
</dbReference>
<evidence type="ECO:0000313" key="7">
    <source>
        <dbReference type="EMBL" id="SHI62682.1"/>
    </source>
</evidence>
<dbReference type="SMART" id="SM00862">
    <property type="entry name" value="Trans_reg_C"/>
    <property type="match status" value="1"/>
</dbReference>
<dbReference type="InterPro" id="IPR001867">
    <property type="entry name" value="OmpR/PhoB-type_DNA-bd"/>
</dbReference>
<dbReference type="AlphaFoldDB" id="A0A1M6CNR9"/>
<sequence length="643" mass="68505">MVGRDGPARRERGASVTTVYTWDLRVLGPVGVLSPEGRPIALGGRRQRELLCLLLTARGRIVGLDRLVDDLWPDDPPPRARGSVRTFVSDLRRALEADRARPRVLVTEGPGYALRPPPDRVDLLRAEQRVEASRDAPPERAARLLEEALAQWRGEPFAEFAGAEWARGERARLAELRVRAVERLAQARLDTGRTDEAVAALHALVADHPWREEAWRLLALGLYRGGRRSDALAALATARARLVGELGLDPDPRLAELEVGILRGDPALRPPSSARDVWSDTTAAYAAVPARSRLETTAALVSDLAVSGAVAAAAEQRLETIAAAERFGDPELTARVIGRFDVPGVWTRSDDPAGAAAVVAAAERTLERLGDGGSRAGRARLLATVAMESRGTADRGGQAREAERIARELGDPRLLCSALAGRLMQAFERTGTARERCGIAAEVVGLAVDHDLATFEVHGRISRMQALSALGRFGEADADADRVDALAEGFDRPLAGVFTALYRRMRRDGPPSRAAEVLAGSDMAGLAEGTAGLVAVCALPEEGAAPGPAPDTGPYTPWVRPWLAARAGDGARARALLDALAAPPRDLLQEALWLLVLKAALRAGHPEAVRRAADALRPAADERAAGSALLDLGPIAPWLARAG</sequence>
<dbReference type="GO" id="GO:0003677">
    <property type="term" value="F:DNA binding"/>
    <property type="evidence" value="ECO:0007669"/>
    <property type="project" value="UniProtKB-UniRule"/>
</dbReference>
<dbReference type="Pfam" id="PF00486">
    <property type="entry name" value="Trans_reg_C"/>
    <property type="match status" value="1"/>
</dbReference>
<dbReference type="InterPro" id="IPR011990">
    <property type="entry name" value="TPR-like_helical_dom_sf"/>
</dbReference>
<proteinExistence type="inferred from homology"/>
<dbReference type="Pfam" id="PF03704">
    <property type="entry name" value="BTAD"/>
    <property type="match status" value="1"/>
</dbReference>
<dbReference type="GO" id="GO:0000160">
    <property type="term" value="P:phosphorelay signal transduction system"/>
    <property type="evidence" value="ECO:0007669"/>
    <property type="project" value="InterPro"/>
</dbReference>
<reference evidence="7 8" key="1">
    <citation type="submission" date="2016-11" db="EMBL/GenBank/DDBJ databases">
        <authorList>
            <person name="Jaros S."/>
            <person name="Januszkiewicz K."/>
            <person name="Wedrychowicz H."/>
        </authorList>
    </citation>
    <scope>NUCLEOTIDE SEQUENCE [LARGE SCALE GENOMIC DNA]</scope>
    <source>
        <strain evidence="7 8">CGMCC 4.5723</strain>
    </source>
</reference>
<evidence type="ECO:0000259" key="6">
    <source>
        <dbReference type="PROSITE" id="PS51755"/>
    </source>
</evidence>